<feature type="transmembrane region" description="Helical" evidence="2">
    <location>
        <begin position="127"/>
        <end position="147"/>
    </location>
</feature>
<comment type="caution">
    <text evidence="3">The sequence shown here is derived from an EMBL/GenBank/DDBJ whole genome shotgun (WGS) entry which is preliminary data.</text>
</comment>
<feature type="transmembrane region" description="Helical" evidence="2">
    <location>
        <begin position="84"/>
        <end position="107"/>
    </location>
</feature>
<organism evidence="3 4">
    <name type="scientific">Bursaphelenchus okinawaensis</name>
    <dbReference type="NCBI Taxonomy" id="465554"/>
    <lineage>
        <taxon>Eukaryota</taxon>
        <taxon>Metazoa</taxon>
        <taxon>Ecdysozoa</taxon>
        <taxon>Nematoda</taxon>
        <taxon>Chromadorea</taxon>
        <taxon>Rhabditida</taxon>
        <taxon>Tylenchina</taxon>
        <taxon>Tylenchomorpha</taxon>
        <taxon>Aphelenchoidea</taxon>
        <taxon>Aphelenchoididae</taxon>
        <taxon>Bursaphelenchus</taxon>
    </lineage>
</organism>
<proteinExistence type="predicted"/>
<reference evidence="3" key="1">
    <citation type="submission" date="2020-09" db="EMBL/GenBank/DDBJ databases">
        <authorList>
            <person name="Kikuchi T."/>
        </authorList>
    </citation>
    <scope>NUCLEOTIDE SEQUENCE</scope>
    <source>
        <strain evidence="3">SH1</strain>
    </source>
</reference>
<dbReference type="EMBL" id="CAJFDH010000005">
    <property type="protein sequence ID" value="CAD5223153.1"/>
    <property type="molecule type" value="Genomic_DNA"/>
</dbReference>
<name>A0A811L249_9BILA</name>
<keyword evidence="2" id="KW-0812">Transmembrane</keyword>
<gene>
    <name evidence="3" type="ORF">BOKJ2_LOCUS10001</name>
</gene>
<accession>A0A811L249</accession>
<feature type="transmembrane region" description="Helical" evidence="2">
    <location>
        <begin position="154"/>
        <end position="178"/>
    </location>
</feature>
<dbReference type="EMBL" id="CAJFCW020000005">
    <property type="protein sequence ID" value="CAG9117306.1"/>
    <property type="molecule type" value="Genomic_DNA"/>
</dbReference>
<keyword evidence="2" id="KW-0472">Membrane</keyword>
<dbReference type="AlphaFoldDB" id="A0A811L249"/>
<dbReference type="Proteomes" id="UP000614601">
    <property type="component" value="Unassembled WGS sequence"/>
</dbReference>
<evidence type="ECO:0000313" key="4">
    <source>
        <dbReference type="Proteomes" id="UP000614601"/>
    </source>
</evidence>
<feature type="compositionally biased region" description="Polar residues" evidence="1">
    <location>
        <begin position="11"/>
        <end position="34"/>
    </location>
</feature>
<evidence type="ECO:0000256" key="2">
    <source>
        <dbReference type="SAM" id="Phobius"/>
    </source>
</evidence>
<feature type="transmembrane region" description="Helical" evidence="2">
    <location>
        <begin position="209"/>
        <end position="229"/>
    </location>
</feature>
<feature type="region of interest" description="Disordered" evidence="1">
    <location>
        <begin position="1"/>
        <end position="34"/>
    </location>
</feature>
<protein>
    <submittedName>
        <fullName evidence="3">Uncharacterized protein</fullName>
    </submittedName>
</protein>
<dbReference type="Proteomes" id="UP000783686">
    <property type="component" value="Unassembled WGS sequence"/>
</dbReference>
<sequence>MASNRKCAENKMSTTPTDSTIPNDSTNVKKSAPTDSALLNVNSSSTFLAVDSKGGKPNTEQRKLEKKKRIYNRRCKLAQQDPEFRCVCITVHSLVALIAIICVIMAIPGAVERYISYADDDDRDARTLVAFSIFVAVLVANVVLFVGNRFKIKSLYYVYLVIMLIALIVMLVLLYFYLKMTIDVLEMDPRRVGDEEMVWYQYRKSVERLLTSCMCYMFIVMHAMIFYVVRRDFRYVREYPNWQNAMKELTADESTTKSRSKSMHSKISRD</sequence>
<evidence type="ECO:0000256" key="1">
    <source>
        <dbReference type="SAM" id="MobiDB-lite"/>
    </source>
</evidence>
<keyword evidence="2" id="KW-1133">Transmembrane helix</keyword>
<evidence type="ECO:0000313" key="3">
    <source>
        <dbReference type="EMBL" id="CAD5223153.1"/>
    </source>
</evidence>
<keyword evidence="4" id="KW-1185">Reference proteome</keyword>